<organism evidence="1 2">
    <name type="scientific">Astathelohania contejeani</name>
    <dbReference type="NCBI Taxonomy" id="164912"/>
    <lineage>
        <taxon>Eukaryota</taxon>
        <taxon>Fungi</taxon>
        <taxon>Fungi incertae sedis</taxon>
        <taxon>Microsporidia</taxon>
        <taxon>Astathelohaniidae</taxon>
        <taxon>Astathelohania</taxon>
    </lineage>
</organism>
<sequence>RKHSTLYGMVRLYKPRSYSPQINTVYRTPKRQTKETLINDSNSNCVPRKRTKIEIRVPVKKTQKCNEGKVVISQKNTDDEKKDEFVIPDYRDTKLSLYEEIKERTIETVMDMPLVDILDCLNKKSENK</sequence>
<name>A0ABQ7I0B0_9MICR</name>
<feature type="non-terminal residue" evidence="1">
    <location>
        <position position="1"/>
    </location>
</feature>
<protein>
    <submittedName>
        <fullName evidence="1">Uncharacterized protein</fullName>
    </submittedName>
</protein>
<evidence type="ECO:0000313" key="1">
    <source>
        <dbReference type="EMBL" id="KAF7683853.1"/>
    </source>
</evidence>
<dbReference type="EMBL" id="SBIQ01000045">
    <property type="protein sequence ID" value="KAF7683853.1"/>
    <property type="molecule type" value="Genomic_DNA"/>
</dbReference>
<evidence type="ECO:0000313" key="2">
    <source>
        <dbReference type="Proteomes" id="UP001516464"/>
    </source>
</evidence>
<reference evidence="1 2" key="1">
    <citation type="submission" date="2019-01" db="EMBL/GenBank/DDBJ databases">
        <title>Genomes sequencing and comparative genomics of infectious freshwater microsporidia, Cucumispora dikerogammari and Thelohania contejeani.</title>
        <authorList>
            <person name="Cormier A."/>
            <person name="Giraud I."/>
            <person name="Wattier R."/>
            <person name="Teixeira M."/>
            <person name="Grandjean F."/>
            <person name="Rigaud T."/>
            <person name="Cordaux R."/>
        </authorList>
    </citation>
    <scope>NUCLEOTIDE SEQUENCE [LARGE SCALE GENOMIC DNA]</scope>
    <source>
        <strain evidence="1">T1</strain>
        <tissue evidence="1">Spores</tissue>
    </source>
</reference>
<proteinExistence type="predicted"/>
<dbReference type="Proteomes" id="UP001516464">
    <property type="component" value="Unassembled WGS sequence"/>
</dbReference>
<gene>
    <name evidence="1" type="ORF">TCON_0936</name>
</gene>
<keyword evidence="2" id="KW-1185">Reference proteome</keyword>
<comment type="caution">
    <text evidence="1">The sequence shown here is derived from an EMBL/GenBank/DDBJ whole genome shotgun (WGS) entry which is preliminary data.</text>
</comment>
<accession>A0ABQ7I0B0</accession>